<accession>A0A0L0M7U3</accession>
<dbReference type="AlphaFoldDB" id="A0A0L0M7U3"/>
<name>A0A0L0M7U3_9BURK</name>
<reference evidence="2" key="1">
    <citation type="submission" date="2015-06" db="EMBL/GenBank/DDBJ databases">
        <title>Comparative genomics of Burkholderia leaf nodule symbionts.</title>
        <authorList>
            <person name="Carlier A."/>
            <person name="Eberl L."/>
            <person name="Pinto-Carbo M."/>
        </authorList>
    </citation>
    <scope>NUCLEOTIDE SEQUENCE [LARGE SCALE GENOMIC DNA]</scope>
    <source>
        <strain evidence="2">UZHbot4</strain>
    </source>
</reference>
<evidence type="ECO:0000313" key="2">
    <source>
        <dbReference type="Proteomes" id="UP000036959"/>
    </source>
</evidence>
<protein>
    <submittedName>
        <fullName evidence="1">Uncharacterized protein</fullName>
    </submittedName>
</protein>
<proteinExistence type="predicted"/>
<dbReference type="PATRIC" id="fig|242163.4.peg.2780"/>
<dbReference type="EMBL" id="LFJJ01000200">
    <property type="protein sequence ID" value="KND58049.1"/>
    <property type="molecule type" value="Genomic_DNA"/>
</dbReference>
<evidence type="ECO:0000313" key="1">
    <source>
        <dbReference type="EMBL" id="KND58049.1"/>
    </source>
</evidence>
<dbReference type="Proteomes" id="UP000036959">
    <property type="component" value="Unassembled WGS sequence"/>
</dbReference>
<keyword evidence="2" id="KW-1185">Reference proteome</keyword>
<comment type="caution">
    <text evidence="1">The sequence shown here is derived from an EMBL/GenBank/DDBJ whole genome shotgun (WGS) entry which is preliminary data.</text>
</comment>
<sequence length="89" mass="10171">MLLPDCLDQRIAEAIKYQIDNEREQADTTSALWRERCEVARVAMFSDAERAVFISHVGERRGSAAAHEMRSQAETLRTNAIFFLARKLS</sequence>
<organism evidence="1 2">
    <name type="scientific">Candidatus Burkholderia verschuerenii</name>
    <dbReference type="NCBI Taxonomy" id="242163"/>
    <lineage>
        <taxon>Bacteria</taxon>
        <taxon>Pseudomonadati</taxon>
        <taxon>Pseudomonadota</taxon>
        <taxon>Betaproteobacteria</taxon>
        <taxon>Burkholderiales</taxon>
        <taxon>Burkholderiaceae</taxon>
        <taxon>Burkholderia</taxon>
    </lineage>
</organism>
<dbReference type="Pfam" id="PF24751">
    <property type="entry name" value="DUF7696"/>
    <property type="match status" value="1"/>
</dbReference>
<dbReference type="InterPro" id="IPR056113">
    <property type="entry name" value="DUF7696"/>
</dbReference>
<gene>
    <name evidence="1" type="ORF">BVER_00314</name>
</gene>